<keyword evidence="1" id="KW-0694">RNA-binding</keyword>
<proteinExistence type="predicted"/>
<dbReference type="Pfam" id="PF01728">
    <property type="entry name" value="FtsJ"/>
    <property type="match status" value="1"/>
</dbReference>
<accession>X0WDE0</accession>
<dbReference type="GO" id="GO:0003723">
    <property type="term" value="F:RNA binding"/>
    <property type="evidence" value="ECO:0007669"/>
    <property type="project" value="UniProtKB-KW"/>
</dbReference>
<comment type="caution">
    <text evidence="3">The sequence shown here is derived from an EMBL/GenBank/DDBJ whole genome shotgun (WGS) entry which is preliminary data.</text>
</comment>
<dbReference type="InterPro" id="IPR029063">
    <property type="entry name" value="SAM-dependent_MTases_sf"/>
</dbReference>
<dbReference type="PANTHER" id="PTHR32319:SF0">
    <property type="entry name" value="BACTERIAL HEMOLYSIN-LIKE PROTEIN"/>
    <property type="match status" value="1"/>
</dbReference>
<feature type="domain" description="Ribosomal RNA methyltransferase FtsJ" evidence="2">
    <location>
        <begin position="1"/>
        <end position="113"/>
    </location>
</feature>
<dbReference type="GO" id="GO:0008168">
    <property type="term" value="F:methyltransferase activity"/>
    <property type="evidence" value="ECO:0007669"/>
    <property type="project" value="InterPro"/>
</dbReference>
<evidence type="ECO:0000313" key="3">
    <source>
        <dbReference type="EMBL" id="GAG22578.1"/>
    </source>
</evidence>
<dbReference type="AlphaFoldDB" id="X0WDE0"/>
<name>X0WDE0_9ZZZZ</name>
<gene>
    <name evidence="3" type="ORF">S01H1_60688</name>
</gene>
<evidence type="ECO:0000259" key="2">
    <source>
        <dbReference type="Pfam" id="PF01728"/>
    </source>
</evidence>
<organism evidence="3">
    <name type="scientific">marine sediment metagenome</name>
    <dbReference type="NCBI Taxonomy" id="412755"/>
    <lineage>
        <taxon>unclassified sequences</taxon>
        <taxon>metagenomes</taxon>
        <taxon>ecological metagenomes</taxon>
    </lineage>
</organism>
<dbReference type="EMBL" id="BARS01039756">
    <property type="protein sequence ID" value="GAG22578.1"/>
    <property type="molecule type" value="Genomic_DNA"/>
</dbReference>
<sequence length="139" mass="15941">VVCIEKNARYLKRDDFADAPDVVTTDLSFISVLKILPAVKEFLCDGRLLSLIKPQFEAERRQVGKKGVVRDPALHEDVLNRTIEEAYKNGFALRNLIKSSVRGQKGNREFFVLWSLKEEPLSQGEVQRLIKEAVWNEKN</sequence>
<dbReference type="PANTHER" id="PTHR32319">
    <property type="entry name" value="BACTERIAL HEMOLYSIN-LIKE PROTEIN"/>
    <property type="match status" value="1"/>
</dbReference>
<feature type="non-terminal residue" evidence="3">
    <location>
        <position position="1"/>
    </location>
</feature>
<evidence type="ECO:0000256" key="1">
    <source>
        <dbReference type="ARBA" id="ARBA00022884"/>
    </source>
</evidence>
<protein>
    <recommendedName>
        <fullName evidence="2">Ribosomal RNA methyltransferase FtsJ domain-containing protein</fullName>
    </recommendedName>
</protein>
<dbReference type="InterPro" id="IPR002877">
    <property type="entry name" value="RNA_MeTrfase_FtsJ_dom"/>
</dbReference>
<reference evidence="3" key="1">
    <citation type="journal article" date="2014" name="Front. Microbiol.">
        <title>High frequency of phylogenetically diverse reductive dehalogenase-homologous genes in deep subseafloor sedimentary metagenomes.</title>
        <authorList>
            <person name="Kawai M."/>
            <person name="Futagami T."/>
            <person name="Toyoda A."/>
            <person name="Takaki Y."/>
            <person name="Nishi S."/>
            <person name="Hori S."/>
            <person name="Arai W."/>
            <person name="Tsubouchi T."/>
            <person name="Morono Y."/>
            <person name="Uchiyama I."/>
            <person name="Ito T."/>
            <person name="Fujiyama A."/>
            <person name="Inagaki F."/>
            <person name="Takami H."/>
        </authorList>
    </citation>
    <scope>NUCLEOTIDE SEQUENCE</scope>
    <source>
        <strain evidence="3">Expedition CK06-06</strain>
    </source>
</reference>
<dbReference type="InterPro" id="IPR047048">
    <property type="entry name" value="TlyA"/>
</dbReference>
<dbReference type="GO" id="GO:0032259">
    <property type="term" value="P:methylation"/>
    <property type="evidence" value="ECO:0007669"/>
    <property type="project" value="InterPro"/>
</dbReference>
<dbReference type="Gene3D" id="3.40.50.150">
    <property type="entry name" value="Vaccinia Virus protein VP39"/>
    <property type="match status" value="1"/>
</dbReference>